<evidence type="ECO:0008006" key="5">
    <source>
        <dbReference type="Google" id="ProtNLM"/>
    </source>
</evidence>
<dbReference type="AlphaFoldDB" id="A0A2G8AVM0"/>
<gene>
    <name evidence="2" type="ORF">MHEC_13500</name>
    <name evidence="3" type="ORF">MHEC_26500</name>
</gene>
<accession>A0A2G8AVM0</accession>
<evidence type="ECO:0000313" key="2">
    <source>
        <dbReference type="EMBL" id="BCO34917.1"/>
    </source>
</evidence>
<dbReference type="Proteomes" id="UP000595446">
    <property type="component" value="Chromosome"/>
</dbReference>
<dbReference type="EMBL" id="AP024237">
    <property type="protein sequence ID" value="BCO36217.1"/>
    <property type="molecule type" value="Genomic_DNA"/>
</dbReference>
<proteinExistence type="predicted"/>
<dbReference type="OrthoDB" id="4748158at2"/>
<keyword evidence="4" id="KW-1185">Reference proteome</keyword>
<reference evidence="2 4" key="1">
    <citation type="submission" date="2020-12" db="EMBL/GenBank/DDBJ databases">
        <title>Complete genome sequence of Mycobacterium heckeshornense JCM 15655T, closely related to a pathogenic non-tuberculous mycobacterial species Mycobacterium xenopi.</title>
        <authorList>
            <person name="Yoshida M."/>
            <person name="Fukano H."/>
            <person name="Asakura T."/>
            <person name="Suzuki M."/>
            <person name="Hoshino Y."/>
        </authorList>
    </citation>
    <scope>NUCLEOTIDE SEQUENCE [LARGE SCALE GENOMIC DNA]</scope>
    <source>
        <strain evidence="2 4">JCM 15655</strain>
    </source>
</reference>
<feature type="region of interest" description="Disordered" evidence="1">
    <location>
        <begin position="80"/>
        <end position="100"/>
    </location>
</feature>
<dbReference type="EMBL" id="AP024237">
    <property type="protein sequence ID" value="BCO34917.1"/>
    <property type="molecule type" value="Genomic_DNA"/>
</dbReference>
<sequence>MTDEPAVRVERACQALLTTGEPITFDAVAAHTGIGRATLYRRPELRAIVEQHRQHGREALTLTGLQVQIDQLRPALEAVASKTRRHEEQLRKLHRSNRAK</sequence>
<organism evidence="2 4">
    <name type="scientific">Mycobacterium heckeshornense</name>
    <dbReference type="NCBI Taxonomy" id="110505"/>
    <lineage>
        <taxon>Bacteria</taxon>
        <taxon>Bacillati</taxon>
        <taxon>Actinomycetota</taxon>
        <taxon>Actinomycetes</taxon>
        <taxon>Mycobacteriales</taxon>
        <taxon>Mycobacteriaceae</taxon>
        <taxon>Mycobacterium</taxon>
    </lineage>
</organism>
<evidence type="ECO:0000313" key="3">
    <source>
        <dbReference type="EMBL" id="BCO36217.1"/>
    </source>
</evidence>
<protein>
    <recommendedName>
        <fullName evidence="5">Transposase</fullName>
    </recommendedName>
</protein>
<dbReference type="RefSeq" id="WP_048893708.1">
    <property type="nucleotide sequence ID" value="NZ_AP024237.1"/>
</dbReference>
<evidence type="ECO:0000256" key="1">
    <source>
        <dbReference type="SAM" id="MobiDB-lite"/>
    </source>
</evidence>
<evidence type="ECO:0000313" key="4">
    <source>
        <dbReference type="Proteomes" id="UP000595446"/>
    </source>
</evidence>
<name>A0A2G8AVM0_9MYCO</name>